<dbReference type="Proteomes" id="UP000053647">
    <property type="component" value="Unassembled WGS sequence"/>
</dbReference>
<reference evidence="1 2" key="1">
    <citation type="submission" date="2014-06" db="EMBL/GenBank/DDBJ databases">
        <authorList>
            <consortium name="DOE Joint Genome Institute"/>
            <person name="Kuo A."/>
            <person name="Kohler A."/>
            <person name="Nagy L.G."/>
            <person name="Floudas D."/>
            <person name="Copeland A."/>
            <person name="Barry K.W."/>
            <person name="Cichocki N."/>
            <person name="Veneault-Fourrey C."/>
            <person name="LaButti K."/>
            <person name="Lindquist E.A."/>
            <person name="Lipzen A."/>
            <person name="Lundell T."/>
            <person name="Morin E."/>
            <person name="Murat C."/>
            <person name="Sun H."/>
            <person name="Tunlid A."/>
            <person name="Henrissat B."/>
            <person name="Grigoriev I.V."/>
            <person name="Hibbett D.S."/>
            <person name="Martin F."/>
            <person name="Nordberg H.P."/>
            <person name="Cantor M.N."/>
            <person name="Hua S.X."/>
        </authorList>
    </citation>
    <scope>NUCLEOTIDE SEQUENCE [LARGE SCALE GENOMIC DNA]</scope>
    <source>
        <strain evidence="1 2">ATCC 200175</strain>
    </source>
</reference>
<dbReference type="HOGENOM" id="CLU_662395_0_0_1"/>
<protein>
    <submittedName>
        <fullName evidence="1">Uncharacterized protein</fullName>
    </submittedName>
</protein>
<name>A0A0C9SUQ2_PAXIN</name>
<sequence>MSQLEGSMSMEKDGAVTWSIVIRAMRNFISVLQGHIHSSGGHSQEMTAPCAFSHDSESMEASSHSRIQRHLVLFFWFFPPGPEGSLDDLIFWTNGGLGFSSLAGLLHGIANYIYENPTLLDLSLQGILTIDLQAEVPAANFCTNAKDSSLSSKIVICPHHLVCAALRVDGVGTSAFVEAAEAVRIFSACFARGSVPPLHEWVDVPRNDGTYPSHLEWSSDCNDALRKTTKLTELTLVLPEALNAANESSRFSRVTAAWRSYISALRKEPYPSSQLCFSQASTCPPCHSRFLYLLSPDMRLREAAIIWDDVGGDVRDTKKRIEILSRSVTAETSLTFISNVWDHTLLTTLAEHVHHVNALTFAKSAMHGQRMRVAAEMVVPNFKSIGRFSLTRLLRSGISVETYPGFKRVITRISS</sequence>
<dbReference type="Gene3D" id="3.40.50.1820">
    <property type="entry name" value="alpha/beta hydrolase"/>
    <property type="match status" value="1"/>
</dbReference>
<organism evidence="1 2">
    <name type="scientific">Paxillus involutus ATCC 200175</name>
    <dbReference type="NCBI Taxonomy" id="664439"/>
    <lineage>
        <taxon>Eukaryota</taxon>
        <taxon>Fungi</taxon>
        <taxon>Dikarya</taxon>
        <taxon>Basidiomycota</taxon>
        <taxon>Agaricomycotina</taxon>
        <taxon>Agaricomycetes</taxon>
        <taxon>Agaricomycetidae</taxon>
        <taxon>Boletales</taxon>
        <taxon>Paxilineae</taxon>
        <taxon>Paxillaceae</taxon>
        <taxon>Paxillus</taxon>
    </lineage>
</organism>
<evidence type="ECO:0000313" key="2">
    <source>
        <dbReference type="Proteomes" id="UP000053647"/>
    </source>
</evidence>
<keyword evidence="2" id="KW-1185">Reference proteome</keyword>
<evidence type="ECO:0000313" key="1">
    <source>
        <dbReference type="EMBL" id="KIJ12909.1"/>
    </source>
</evidence>
<proteinExistence type="predicted"/>
<gene>
    <name evidence="1" type="ORF">PAXINDRAFT_14274</name>
</gene>
<dbReference type="EMBL" id="KN819358">
    <property type="protein sequence ID" value="KIJ12909.1"/>
    <property type="molecule type" value="Genomic_DNA"/>
</dbReference>
<dbReference type="OrthoDB" id="10667760at2759"/>
<accession>A0A0C9SUQ2</accession>
<dbReference type="AlphaFoldDB" id="A0A0C9SUQ2"/>
<dbReference type="InterPro" id="IPR029058">
    <property type="entry name" value="AB_hydrolase_fold"/>
</dbReference>
<reference evidence="2" key="2">
    <citation type="submission" date="2015-01" db="EMBL/GenBank/DDBJ databases">
        <title>Evolutionary Origins and Diversification of the Mycorrhizal Mutualists.</title>
        <authorList>
            <consortium name="DOE Joint Genome Institute"/>
            <consortium name="Mycorrhizal Genomics Consortium"/>
            <person name="Kohler A."/>
            <person name="Kuo A."/>
            <person name="Nagy L.G."/>
            <person name="Floudas D."/>
            <person name="Copeland A."/>
            <person name="Barry K.W."/>
            <person name="Cichocki N."/>
            <person name="Veneault-Fourrey C."/>
            <person name="LaButti K."/>
            <person name="Lindquist E.A."/>
            <person name="Lipzen A."/>
            <person name="Lundell T."/>
            <person name="Morin E."/>
            <person name="Murat C."/>
            <person name="Riley R."/>
            <person name="Ohm R."/>
            <person name="Sun H."/>
            <person name="Tunlid A."/>
            <person name="Henrissat B."/>
            <person name="Grigoriev I.V."/>
            <person name="Hibbett D.S."/>
            <person name="Martin F."/>
        </authorList>
    </citation>
    <scope>NUCLEOTIDE SEQUENCE [LARGE SCALE GENOMIC DNA]</scope>
    <source>
        <strain evidence="2">ATCC 200175</strain>
    </source>
</reference>